<dbReference type="Proteomes" id="UP001189429">
    <property type="component" value="Unassembled WGS sequence"/>
</dbReference>
<evidence type="ECO:0000256" key="1">
    <source>
        <dbReference type="ARBA" id="ARBA00008140"/>
    </source>
</evidence>
<proteinExistence type="inferred from homology"/>
<dbReference type="PANTHER" id="PTHR12378:SF80">
    <property type="entry name" value="IP06716P-RELATED"/>
    <property type="match status" value="1"/>
</dbReference>
<dbReference type="Gene3D" id="3.90.1720.30">
    <property type="entry name" value="PPPDE domains"/>
    <property type="match status" value="1"/>
</dbReference>
<dbReference type="EMBL" id="CAUYUJ010018790">
    <property type="protein sequence ID" value="CAK0886344.1"/>
    <property type="molecule type" value="Genomic_DNA"/>
</dbReference>
<feature type="domain" description="PPPDE" evidence="4">
    <location>
        <begin position="1"/>
        <end position="82"/>
    </location>
</feature>
<evidence type="ECO:0000313" key="6">
    <source>
        <dbReference type="Proteomes" id="UP001189429"/>
    </source>
</evidence>
<gene>
    <name evidence="5" type="ORF">PCOR1329_LOCUS67713</name>
</gene>
<dbReference type="PANTHER" id="PTHR12378">
    <property type="entry name" value="DESUMOYLATING ISOPEPTIDASE"/>
    <property type="match status" value="1"/>
</dbReference>
<comment type="similarity">
    <text evidence="1">Belongs to the DeSI family.</text>
</comment>
<keyword evidence="6" id="KW-1185">Reference proteome</keyword>
<sequence>APVTLHVYSLGKSRQMVVVNALLSTVGSGAYHCGVEVHGREWSFRGTDDRKTGIFSCTPKRCSDHTWHTSVPMGSVRLSVDE</sequence>
<keyword evidence="2" id="KW-0645">Protease</keyword>
<accession>A0ABN9WKA7</accession>
<comment type="caution">
    <text evidence="5">The sequence shown here is derived from an EMBL/GenBank/DDBJ whole genome shotgun (WGS) entry which is preliminary data.</text>
</comment>
<evidence type="ECO:0000256" key="2">
    <source>
        <dbReference type="ARBA" id="ARBA00022670"/>
    </source>
</evidence>
<feature type="non-terminal residue" evidence="5">
    <location>
        <position position="82"/>
    </location>
</feature>
<evidence type="ECO:0000256" key="3">
    <source>
        <dbReference type="ARBA" id="ARBA00022801"/>
    </source>
</evidence>
<dbReference type="PROSITE" id="PS51858">
    <property type="entry name" value="PPPDE"/>
    <property type="match status" value="1"/>
</dbReference>
<protein>
    <recommendedName>
        <fullName evidence="4">PPPDE domain-containing protein</fullName>
    </recommendedName>
</protein>
<organism evidence="5 6">
    <name type="scientific">Prorocentrum cordatum</name>
    <dbReference type="NCBI Taxonomy" id="2364126"/>
    <lineage>
        <taxon>Eukaryota</taxon>
        <taxon>Sar</taxon>
        <taxon>Alveolata</taxon>
        <taxon>Dinophyceae</taxon>
        <taxon>Prorocentrales</taxon>
        <taxon>Prorocentraceae</taxon>
        <taxon>Prorocentrum</taxon>
    </lineage>
</organism>
<dbReference type="InterPro" id="IPR008580">
    <property type="entry name" value="PPPDE_dom"/>
</dbReference>
<feature type="non-terminal residue" evidence="5">
    <location>
        <position position="1"/>
    </location>
</feature>
<keyword evidence="3" id="KW-0378">Hydrolase</keyword>
<evidence type="ECO:0000313" key="5">
    <source>
        <dbReference type="EMBL" id="CAK0886344.1"/>
    </source>
</evidence>
<dbReference type="InterPro" id="IPR042266">
    <property type="entry name" value="PPPDE_sf"/>
</dbReference>
<reference evidence="5" key="1">
    <citation type="submission" date="2023-10" db="EMBL/GenBank/DDBJ databases">
        <authorList>
            <person name="Chen Y."/>
            <person name="Shah S."/>
            <person name="Dougan E. K."/>
            <person name="Thang M."/>
            <person name="Chan C."/>
        </authorList>
    </citation>
    <scope>NUCLEOTIDE SEQUENCE [LARGE SCALE GENOMIC DNA]</scope>
</reference>
<evidence type="ECO:0000259" key="4">
    <source>
        <dbReference type="PROSITE" id="PS51858"/>
    </source>
</evidence>
<dbReference type="Pfam" id="PF05903">
    <property type="entry name" value="Peptidase_C97"/>
    <property type="match status" value="1"/>
</dbReference>
<name>A0ABN9WKA7_9DINO</name>